<evidence type="ECO:0000259" key="2">
    <source>
        <dbReference type="Pfam" id="PF19834"/>
    </source>
</evidence>
<dbReference type="InterPro" id="IPR045632">
    <property type="entry name" value="DUF6314"/>
</dbReference>
<reference evidence="3" key="1">
    <citation type="journal article" date="2021" name="Proc. Natl. Acad. Sci. U.S.A.">
        <title>Three genomes in the algal genus Volvox reveal the fate of a haploid sex-determining region after a transition to homothallism.</title>
        <authorList>
            <person name="Yamamoto K."/>
            <person name="Hamaji T."/>
            <person name="Kawai-Toyooka H."/>
            <person name="Matsuzaki R."/>
            <person name="Takahashi F."/>
            <person name="Nishimura Y."/>
            <person name="Kawachi M."/>
            <person name="Noguchi H."/>
            <person name="Minakuchi Y."/>
            <person name="Umen J.G."/>
            <person name="Toyoda A."/>
            <person name="Nozaki H."/>
        </authorList>
    </citation>
    <scope>NUCLEOTIDE SEQUENCE</scope>
    <source>
        <strain evidence="3">NIES-3785</strain>
    </source>
</reference>
<dbReference type="AlphaFoldDB" id="A0A8J4G8H4"/>
<dbReference type="Proteomes" id="UP000722791">
    <property type="component" value="Unassembled WGS sequence"/>
</dbReference>
<accession>A0A8J4G8H4</accession>
<dbReference type="EMBL" id="BNCQ01000010">
    <property type="protein sequence ID" value="GIM01997.1"/>
    <property type="molecule type" value="Genomic_DNA"/>
</dbReference>
<dbReference type="Pfam" id="PF19834">
    <property type="entry name" value="DUF6314"/>
    <property type="match status" value="1"/>
</dbReference>
<proteinExistence type="predicted"/>
<evidence type="ECO:0000313" key="4">
    <source>
        <dbReference type="Proteomes" id="UP000722791"/>
    </source>
</evidence>
<evidence type="ECO:0000256" key="1">
    <source>
        <dbReference type="SAM" id="MobiDB-lite"/>
    </source>
</evidence>
<feature type="domain" description="DUF6314" evidence="2">
    <location>
        <begin position="172"/>
        <end position="350"/>
    </location>
</feature>
<protein>
    <recommendedName>
        <fullName evidence="2">DUF6314 domain-containing protein</fullName>
    </recommendedName>
</protein>
<name>A0A8J4G8H4_9CHLO</name>
<sequence>AAFTGALPAEEADPATQYAGVAMELRVRNHTPRTPYPHQDFVGHADGLAAAMGLLPPPGWRTKHDVVMAAHYAGAVLGPKPQPAVAALPRGHGPAANVPGGDAPTAAAATVDGQQGGEAKAAAITEEEEPRTEVPPAVAAVDAVQRALDDVEAAMGEYRHGRRVASAVFYALAGEWALRRRIVSRFPSSPSGEVTGRARFTTIADADFAPAAGGAGGLSYLYDEQGQFAVQGGPVMRVRREYVYTYDNTADRIDVYFADASPRRGGFFHSLRFLSPEGPQNDEDGSSSSSSSGSGGDGCWRAVGDHLCVRDMYDASYRFSFQGIQLREFEIEFRVKGPNKDYTATATYTRP</sequence>
<evidence type="ECO:0000313" key="3">
    <source>
        <dbReference type="EMBL" id="GIM01997.1"/>
    </source>
</evidence>
<organism evidence="3 4">
    <name type="scientific">Volvox reticuliferus</name>
    <dbReference type="NCBI Taxonomy" id="1737510"/>
    <lineage>
        <taxon>Eukaryota</taxon>
        <taxon>Viridiplantae</taxon>
        <taxon>Chlorophyta</taxon>
        <taxon>core chlorophytes</taxon>
        <taxon>Chlorophyceae</taxon>
        <taxon>CS clade</taxon>
        <taxon>Chlamydomonadales</taxon>
        <taxon>Volvocaceae</taxon>
        <taxon>Volvox</taxon>
    </lineage>
</organism>
<gene>
    <name evidence="3" type="ORF">Vretimale_6697</name>
</gene>
<feature type="non-terminal residue" evidence="3">
    <location>
        <position position="1"/>
    </location>
</feature>
<feature type="region of interest" description="Disordered" evidence="1">
    <location>
        <begin position="278"/>
        <end position="297"/>
    </location>
</feature>
<comment type="caution">
    <text evidence="3">The sequence shown here is derived from an EMBL/GenBank/DDBJ whole genome shotgun (WGS) entry which is preliminary data.</text>
</comment>